<evidence type="ECO:0000256" key="6">
    <source>
        <dbReference type="SAM" id="Phobius"/>
    </source>
</evidence>
<feature type="transmembrane region" description="Helical" evidence="6">
    <location>
        <begin position="110"/>
        <end position="128"/>
    </location>
</feature>
<dbReference type="OrthoDB" id="9784288at2"/>
<evidence type="ECO:0000259" key="7">
    <source>
        <dbReference type="Pfam" id="PF00892"/>
    </source>
</evidence>
<dbReference type="eggNOG" id="COG0697">
    <property type="taxonomic scope" value="Bacteria"/>
</dbReference>
<protein>
    <submittedName>
        <fullName evidence="8">DMT superfamily permease</fullName>
    </submittedName>
</protein>
<dbReference type="InterPro" id="IPR000620">
    <property type="entry name" value="EamA_dom"/>
</dbReference>
<evidence type="ECO:0000256" key="3">
    <source>
        <dbReference type="ARBA" id="ARBA00022692"/>
    </source>
</evidence>
<feature type="domain" description="EamA" evidence="7">
    <location>
        <begin position="24"/>
        <end position="141"/>
    </location>
</feature>
<dbReference type="InterPro" id="IPR037185">
    <property type="entry name" value="EmrE-like"/>
</dbReference>
<feature type="domain" description="EamA" evidence="7">
    <location>
        <begin position="165"/>
        <end position="303"/>
    </location>
</feature>
<feature type="transmembrane region" description="Helical" evidence="6">
    <location>
        <begin position="168"/>
        <end position="185"/>
    </location>
</feature>
<evidence type="ECO:0000313" key="8">
    <source>
        <dbReference type="EMBL" id="EGI77135.1"/>
    </source>
</evidence>
<keyword evidence="5 6" id="KW-0472">Membrane</keyword>
<reference evidence="8 9" key="1">
    <citation type="journal article" date="2011" name="EMBO J.">
        <title>Structural diversity of bacterial flagellar motors.</title>
        <authorList>
            <person name="Chen S."/>
            <person name="Beeby M."/>
            <person name="Murphy G.E."/>
            <person name="Leadbetter J.R."/>
            <person name="Hendrixson D.R."/>
            <person name="Briegel A."/>
            <person name="Li Z."/>
            <person name="Shi J."/>
            <person name="Tocheva E.I."/>
            <person name="Muller A."/>
            <person name="Dobro M.J."/>
            <person name="Jensen G.J."/>
        </authorList>
    </citation>
    <scope>NUCLEOTIDE SEQUENCE [LARGE SCALE GENOMIC DNA]</scope>
    <source>
        <strain evidence="8 9">ATCC 19624</strain>
    </source>
</reference>
<feature type="transmembrane region" description="Helical" evidence="6">
    <location>
        <begin position="84"/>
        <end position="104"/>
    </location>
</feature>
<comment type="similarity">
    <text evidence="2">Belongs to the EamA transporter family.</text>
</comment>
<name>F3KSR6_9BURK</name>
<feature type="transmembrane region" description="Helical" evidence="6">
    <location>
        <begin position="197"/>
        <end position="214"/>
    </location>
</feature>
<evidence type="ECO:0000256" key="5">
    <source>
        <dbReference type="ARBA" id="ARBA00023136"/>
    </source>
</evidence>
<evidence type="ECO:0000256" key="1">
    <source>
        <dbReference type="ARBA" id="ARBA00004141"/>
    </source>
</evidence>
<accession>F3KSR6</accession>
<feature type="transmembrane region" description="Helical" evidence="6">
    <location>
        <begin position="52"/>
        <end position="72"/>
    </location>
</feature>
<evidence type="ECO:0000256" key="2">
    <source>
        <dbReference type="ARBA" id="ARBA00007362"/>
    </source>
</evidence>
<gene>
    <name evidence="8" type="ORF">HGR_07476</name>
</gene>
<comment type="subcellular location">
    <subcellularLocation>
        <location evidence="1">Membrane</location>
        <topology evidence="1">Multi-pass membrane protein</topology>
    </subcellularLocation>
</comment>
<dbReference type="InterPro" id="IPR050638">
    <property type="entry name" value="AA-Vitamin_Transporters"/>
</dbReference>
<organism evidence="8 9">
    <name type="scientific">Hylemonella gracilis ATCC 19624</name>
    <dbReference type="NCBI Taxonomy" id="887062"/>
    <lineage>
        <taxon>Bacteria</taxon>
        <taxon>Pseudomonadati</taxon>
        <taxon>Pseudomonadota</taxon>
        <taxon>Betaproteobacteria</taxon>
        <taxon>Burkholderiales</taxon>
        <taxon>Comamonadaceae</taxon>
        <taxon>Hylemonella</taxon>
    </lineage>
</organism>
<comment type="caution">
    <text evidence="8">The sequence shown here is derived from an EMBL/GenBank/DDBJ whole genome shotgun (WGS) entry which is preliminary data.</text>
</comment>
<keyword evidence="3 6" id="KW-0812">Transmembrane</keyword>
<dbReference type="STRING" id="887062.HGR_07476"/>
<evidence type="ECO:0000313" key="9">
    <source>
        <dbReference type="Proteomes" id="UP000016368"/>
    </source>
</evidence>
<feature type="transmembrane region" description="Helical" evidence="6">
    <location>
        <begin position="234"/>
        <end position="254"/>
    </location>
</feature>
<dbReference type="AlphaFoldDB" id="F3KSR6"/>
<feature type="transmembrane region" description="Helical" evidence="6">
    <location>
        <begin position="140"/>
        <end position="156"/>
    </location>
</feature>
<feature type="transmembrane region" description="Helical" evidence="6">
    <location>
        <begin position="25"/>
        <end position="46"/>
    </location>
</feature>
<evidence type="ECO:0000256" key="4">
    <source>
        <dbReference type="ARBA" id="ARBA00022989"/>
    </source>
</evidence>
<sequence length="327" mass="33574">MPTPAPGAISSAQPQTAAATPWEGYGLGLLGVLIFSLTLPMTRVVVAEWPPLLAGLGRALVAALPAAVLLAVNCSRLPTRSEWPGVLGAALGIVIGWPLLSTLALQSVSASHGAVFNGLLPLSTALFATWRSGEKPARAFWGWAAVGAVLVTGYGLRQGQGALQAGDLWLLLAVVAGGMGYAEGARAARTLGGARTICWALVISAPLIAVPVAWMVGDAAEAARASGSVTSNRALLAFAWLSFGSMFLGFFAWYRGLAVGGIARVGQVQLLQPFLTVMACALLFGEPVSGETWVFAIAVIGVIVGGRRSLRGATAQPQPQPAARTQS</sequence>
<dbReference type="Proteomes" id="UP000016368">
    <property type="component" value="Unassembled WGS sequence"/>
</dbReference>
<dbReference type="SUPFAM" id="SSF103481">
    <property type="entry name" value="Multidrug resistance efflux transporter EmrE"/>
    <property type="match status" value="2"/>
</dbReference>
<keyword evidence="9" id="KW-1185">Reference proteome</keyword>
<dbReference type="Pfam" id="PF00892">
    <property type="entry name" value="EamA"/>
    <property type="match status" value="2"/>
</dbReference>
<dbReference type="GO" id="GO:0016020">
    <property type="term" value="C:membrane"/>
    <property type="evidence" value="ECO:0007669"/>
    <property type="project" value="UniProtKB-SubCell"/>
</dbReference>
<dbReference type="PANTHER" id="PTHR32322:SF2">
    <property type="entry name" value="EAMA DOMAIN-CONTAINING PROTEIN"/>
    <property type="match status" value="1"/>
</dbReference>
<dbReference type="PANTHER" id="PTHR32322">
    <property type="entry name" value="INNER MEMBRANE TRANSPORTER"/>
    <property type="match status" value="1"/>
</dbReference>
<dbReference type="RefSeq" id="WP_006297531.1">
    <property type="nucleotide sequence ID" value="NZ_AEGR01000052.1"/>
</dbReference>
<proteinExistence type="inferred from homology"/>
<dbReference type="EMBL" id="AEGR01000052">
    <property type="protein sequence ID" value="EGI77135.1"/>
    <property type="molecule type" value="Genomic_DNA"/>
</dbReference>
<keyword evidence="4 6" id="KW-1133">Transmembrane helix</keyword>